<name>A0AAU9FAI1_DROMD</name>
<dbReference type="PANTHER" id="PTHR13168:SF0">
    <property type="entry name" value="C-MYC-BINDING PROTEIN"/>
    <property type="match status" value="1"/>
</dbReference>
<organism evidence="6 7">
    <name type="scientific">Drosophila madeirensis</name>
    <name type="common">Fruit fly</name>
    <dbReference type="NCBI Taxonomy" id="30013"/>
    <lineage>
        <taxon>Eukaryota</taxon>
        <taxon>Metazoa</taxon>
        <taxon>Ecdysozoa</taxon>
        <taxon>Arthropoda</taxon>
        <taxon>Hexapoda</taxon>
        <taxon>Insecta</taxon>
        <taxon>Pterygota</taxon>
        <taxon>Neoptera</taxon>
        <taxon>Endopterygota</taxon>
        <taxon>Diptera</taxon>
        <taxon>Brachycera</taxon>
        <taxon>Muscomorpha</taxon>
        <taxon>Ephydroidea</taxon>
        <taxon>Drosophilidae</taxon>
        <taxon>Drosophila</taxon>
        <taxon>Sophophora</taxon>
    </lineage>
</organism>
<evidence type="ECO:0000313" key="7">
    <source>
        <dbReference type="Proteomes" id="UP001500889"/>
    </source>
</evidence>
<evidence type="ECO:0000256" key="1">
    <source>
        <dbReference type="ARBA" id="ARBA00004123"/>
    </source>
</evidence>
<keyword evidence="4" id="KW-0175">Coiled coil</keyword>
<evidence type="ECO:0000256" key="5">
    <source>
        <dbReference type="SAM" id="MobiDB-lite"/>
    </source>
</evidence>
<feature type="coiled-coil region" evidence="4">
    <location>
        <begin position="52"/>
        <end position="79"/>
    </location>
</feature>
<dbReference type="AlphaFoldDB" id="A0AAU9FAI1"/>
<accession>A0AAU9FAI1</accession>
<evidence type="ECO:0000256" key="4">
    <source>
        <dbReference type="SAM" id="Coils"/>
    </source>
</evidence>
<dbReference type="GO" id="GO:0003713">
    <property type="term" value="F:transcription coactivator activity"/>
    <property type="evidence" value="ECO:0007669"/>
    <property type="project" value="InterPro"/>
</dbReference>
<feature type="compositionally biased region" description="Polar residues" evidence="5">
    <location>
        <begin position="180"/>
        <end position="200"/>
    </location>
</feature>
<keyword evidence="7" id="KW-1185">Reference proteome</keyword>
<dbReference type="CDD" id="cd22958">
    <property type="entry name" value="DD_DPY30_SDC1-like"/>
    <property type="match status" value="1"/>
</dbReference>
<evidence type="ECO:0000256" key="2">
    <source>
        <dbReference type="ARBA" id="ARBA00009389"/>
    </source>
</evidence>
<sequence length="200" mass="21742">MSFKPIDPKRDEIRRYLERGSVLDSLTKVFIRVIKERPENPMEYIRNNIGAVRHQHDKYERLQEQLQSANEEIQRLRGIINTIDPEALEGKASLHSSELFDESELQNVATIEAAIENVGPHGVETVLPEPNAVTEEAAGAGASAGAVAAVNNSVEQLTAAVEVCQIEEKIVAAVAEAANDSPTQSPSVQAEASSTTDNTE</sequence>
<dbReference type="Proteomes" id="UP001500889">
    <property type="component" value="Chromosome O"/>
</dbReference>
<dbReference type="InterPro" id="IPR026060">
    <property type="entry name" value="AMY1"/>
</dbReference>
<comment type="similarity">
    <text evidence="2">Belongs to the AMY1 family.</text>
</comment>
<keyword evidence="3" id="KW-0539">Nucleus</keyword>
<proteinExistence type="inferred from homology"/>
<reference evidence="6 7" key="1">
    <citation type="submission" date="2024-02" db="EMBL/GenBank/DDBJ databases">
        <title>A chromosome-level genome assembly of Drosophila madeirensis, a fruit fly species endemic to Madeira island.</title>
        <authorList>
            <person name="Tomihara K."/>
            <person name="Llopart A."/>
            <person name="Yamamoto D."/>
        </authorList>
    </citation>
    <scope>NUCLEOTIDE SEQUENCE [LARGE SCALE GENOMIC DNA]</scope>
    <source>
        <strain evidence="6 7">RF1</strain>
    </source>
</reference>
<evidence type="ECO:0000256" key="3">
    <source>
        <dbReference type="ARBA" id="ARBA00023242"/>
    </source>
</evidence>
<dbReference type="GO" id="GO:0005634">
    <property type="term" value="C:nucleus"/>
    <property type="evidence" value="ECO:0007669"/>
    <property type="project" value="UniProtKB-SubCell"/>
</dbReference>
<dbReference type="PRINTS" id="PR02028">
    <property type="entry name" value="CMYCBINDINGP"/>
</dbReference>
<dbReference type="EMBL" id="AP029263">
    <property type="protein sequence ID" value="BFF92684.1"/>
    <property type="molecule type" value="Genomic_DNA"/>
</dbReference>
<gene>
    <name evidence="6" type="ORF">DMAD_10692</name>
</gene>
<dbReference type="PANTHER" id="PTHR13168">
    <property type="entry name" value="ASSOCIATE OF C-MYC AMY-1"/>
    <property type="match status" value="1"/>
</dbReference>
<comment type="subcellular location">
    <subcellularLocation>
        <location evidence="1">Nucleus</location>
    </subcellularLocation>
</comment>
<protein>
    <submittedName>
        <fullName evidence="6">c-Myc-binding protein homolog</fullName>
    </submittedName>
</protein>
<evidence type="ECO:0000313" key="6">
    <source>
        <dbReference type="EMBL" id="BFF92684.1"/>
    </source>
</evidence>
<feature type="region of interest" description="Disordered" evidence="5">
    <location>
        <begin position="177"/>
        <end position="200"/>
    </location>
</feature>